<reference evidence="1 2" key="1">
    <citation type="submission" date="2019-08" db="EMBL/GenBank/DDBJ databases">
        <title>A chromosome-level genome assembly, high-density linkage maps, and genome scans reveal the genomic architecture of hybrid incompatibilities underlying speciation via character displacement in darters (Percidae: Etheostominae).</title>
        <authorList>
            <person name="Moran R.L."/>
            <person name="Catchen J.M."/>
            <person name="Fuller R.C."/>
        </authorList>
    </citation>
    <scope>NUCLEOTIDE SEQUENCE [LARGE SCALE GENOMIC DNA]</scope>
    <source>
        <strain evidence="1">EspeVRDwgs_2016</strain>
        <tissue evidence="1">Muscle</tissue>
    </source>
</reference>
<sequence length="28" mass="3200">MVNYLDKTKRSSLALMLDTTSSRRLLEG</sequence>
<organism evidence="1 2">
    <name type="scientific">Etheostoma spectabile</name>
    <name type="common">orangethroat darter</name>
    <dbReference type="NCBI Taxonomy" id="54343"/>
    <lineage>
        <taxon>Eukaryota</taxon>
        <taxon>Metazoa</taxon>
        <taxon>Chordata</taxon>
        <taxon>Craniata</taxon>
        <taxon>Vertebrata</taxon>
        <taxon>Euteleostomi</taxon>
        <taxon>Actinopterygii</taxon>
        <taxon>Neopterygii</taxon>
        <taxon>Teleostei</taxon>
        <taxon>Neoteleostei</taxon>
        <taxon>Acanthomorphata</taxon>
        <taxon>Eupercaria</taxon>
        <taxon>Perciformes</taxon>
        <taxon>Percoidei</taxon>
        <taxon>Percidae</taxon>
        <taxon>Etheostomatinae</taxon>
        <taxon>Etheostoma</taxon>
    </lineage>
</organism>
<comment type="caution">
    <text evidence="1">The sequence shown here is derived from an EMBL/GenBank/DDBJ whole genome shotgun (WGS) entry which is preliminary data.</text>
</comment>
<proteinExistence type="predicted"/>
<gene>
    <name evidence="1" type="ORF">FQN60_007139</name>
</gene>
<dbReference type="AlphaFoldDB" id="A0A5J5C8D0"/>
<protein>
    <submittedName>
        <fullName evidence="1">Uncharacterized protein</fullName>
    </submittedName>
</protein>
<name>A0A5J5C8D0_9PERO</name>
<evidence type="ECO:0000313" key="1">
    <source>
        <dbReference type="EMBL" id="KAA8577645.1"/>
    </source>
</evidence>
<keyword evidence="2" id="KW-1185">Reference proteome</keyword>
<dbReference type="Proteomes" id="UP000327493">
    <property type="component" value="Unassembled WGS sequence"/>
</dbReference>
<evidence type="ECO:0000313" key="2">
    <source>
        <dbReference type="Proteomes" id="UP000327493"/>
    </source>
</evidence>
<accession>A0A5J5C8D0</accession>
<dbReference type="EMBL" id="VOFY01002221">
    <property type="protein sequence ID" value="KAA8577645.1"/>
    <property type="molecule type" value="Genomic_DNA"/>
</dbReference>